<keyword evidence="2" id="KW-1185">Reference proteome</keyword>
<gene>
    <name evidence="1" type="primary">fliI</name>
    <name evidence="1" type="ORF">DAT39_001804</name>
</gene>
<evidence type="ECO:0000313" key="1">
    <source>
        <dbReference type="EMBL" id="KAF5908521.1"/>
    </source>
</evidence>
<name>A0A8J4XAS9_CLAMG</name>
<dbReference type="EMBL" id="QNUK01000013">
    <property type="protein sequence ID" value="KAF5908521.1"/>
    <property type="molecule type" value="Genomic_DNA"/>
</dbReference>
<comment type="caution">
    <text evidence="1">The sequence shown here is derived from an EMBL/GenBank/DDBJ whole genome shotgun (WGS) entry which is preliminary data.</text>
</comment>
<accession>A0A8J4XAS9</accession>
<dbReference type="Proteomes" id="UP000727407">
    <property type="component" value="Unassembled WGS sequence"/>
</dbReference>
<sequence length="96" mass="10498">MESLANGGVKASEEQMEEEEAKFWHKKNLVFSCPYYLPCSEPEDCLKPTVEQGGGCCMPKIIGSDTVIPESIDAIFLLPTSMGNWSDALHATLTSN</sequence>
<organism evidence="1 2">
    <name type="scientific">Clarias magur</name>
    <name type="common">Asian catfish</name>
    <name type="synonym">Macropteronotus magur</name>
    <dbReference type="NCBI Taxonomy" id="1594786"/>
    <lineage>
        <taxon>Eukaryota</taxon>
        <taxon>Metazoa</taxon>
        <taxon>Chordata</taxon>
        <taxon>Craniata</taxon>
        <taxon>Vertebrata</taxon>
        <taxon>Euteleostomi</taxon>
        <taxon>Actinopterygii</taxon>
        <taxon>Neopterygii</taxon>
        <taxon>Teleostei</taxon>
        <taxon>Ostariophysi</taxon>
        <taxon>Siluriformes</taxon>
        <taxon>Clariidae</taxon>
        <taxon>Clarias</taxon>
    </lineage>
</organism>
<evidence type="ECO:0000313" key="2">
    <source>
        <dbReference type="Proteomes" id="UP000727407"/>
    </source>
</evidence>
<proteinExistence type="predicted"/>
<protein>
    <submittedName>
        <fullName evidence="1">Gibberellin 20 oxidase 5</fullName>
    </submittedName>
</protein>
<reference evidence="1" key="1">
    <citation type="submission" date="2020-07" db="EMBL/GenBank/DDBJ databases">
        <title>Clarias magur genome sequencing, assembly and annotation.</title>
        <authorList>
            <person name="Kushwaha B."/>
            <person name="Kumar R."/>
            <person name="Das P."/>
            <person name="Joshi C.G."/>
            <person name="Kumar D."/>
            <person name="Nagpure N.S."/>
            <person name="Pandey M."/>
            <person name="Agarwal S."/>
            <person name="Srivastava S."/>
            <person name="Singh M."/>
            <person name="Sahoo L."/>
            <person name="Jayasankar P."/>
            <person name="Meher P.K."/>
            <person name="Koringa P.G."/>
            <person name="Iquebal M.A."/>
            <person name="Das S.P."/>
            <person name="Bit A."/>
            <person name="Patnaik S."/>
            <person name="Patel N."/>
            <person name="Shah T.M."/>
            <person name="Hinsu A."/>
            <person name="Jena J.K."/>
        </authorList>
    </citation>
    <scope>NUCLEOTIDE SEQUENCE</scope>
    <source>
        <strain evidence="1">CIFAMagur01</strain>
        <tissue evidence="1">Testis</tissue>
    </source>
</reference>
<dbReference type="AlphaFoldDB" id="A0A8J4XAS9"/>